<feature type="transmembrane region" description="Helical" evidence="1">
    <location>
        <begin position="69"/>
        <end position="88"/>
    </location>
</feature>
<reference evidence="2" key="2">
    <citation type="journal article" date="2021" name="Genome Biol. Evol.">
        <title>Developing a high-quality reference genome for a parasitic bivalve with doubly uniparental inheritance (Bivalvia: Unionida).</title>
        <authorList>
            <person name="Smith C.H."/>
        </authorList>
    </citation>
    <scope>NUCLEOTIDE SEQUENCE</scope>
    <source>
        <strain evidence="2">CHS0354</strain>
        <tissue evidence="2">Mantle</tissue>
    </source>
</reference>
<keyword evidence="3" id="KW-1185">Reference proteome</keyword>
<sequence>MKVNTADKMNQQKEDKSQFRCFRCKVQCSVALHYVELTNAKYHVIHVFASHLELLYRLVETHVKRDDSLVIMGHCLCVLAMGLLYRLVGTHVKRDDSLVIMGHCLCVLAMEVGTNVKRDDSLVIIDHCLCVLAMEVGIHVKRDDSLVIMGHCLCVLAMEVGTHVKRDDSHVIMGHCLCFSAMGLLYRLVGAHVKRDDSLVIMFVCSCYRKGSSSFFVRNCILLLYHRYFSYCILRSNLDLLLKPGNNWEVGKLSNGCYTSSLSFRAWTGLVGLAVGLEQSRSTVTVLSGSFIELFKAGPVSSSFAVSSSS</sequence>
<reference evidence="2" key="1">
    <citation type="journal article" date="2021" name="Genome Biol. Evol.">
        <title>A High-Quality Reference Genome for a Parasitic Bivalve with Doubly Uniparental Inheritance (Bivalvia: Unionida).</title>
        <authorList>
            <person name="Smith C.H."/>
        </authorList>
    </citation>
    <scope>NUCLEOTIDE SEQUENCE</scope>
    <source>
        <strain evidence="2">CHS0354</strain>
    </source>
</reference>
<evidence type="ECO:0000313" key="3">
    <source>
        <dbReference type="Proteomes" id="UP001195483"/>
    </source>
</evidence>
<protein>
    <submittedName>
        <fullName evidence="2">Uncharacterized protein</fullName>
    </submittedName>
</protein>
<organism evidence="2 3">
    <name type="scientific">Potamilus streckersoni</name>
    <dbReference type="NCBI Taxonomy" id="2493646"/>
    <lineage>
        <taxon>Eukaryota</taxon>
        <taxon>Metazoa</taxon>
        <taxon>Spiralia</taxon>
        <taxon>Lophotrochozoa</taxon>
        <taxon>Mollusca</taxon>
        <taxon>Bivalvia</taxon>
        <taxon>Autobranchia</taxon>
        <taxon>Heteroconchia</taxon>
        <taxon>Palaeoheterodonta</taxon>
        <taxon>Unionida</taxon>
        <taxon>Unionoidea</taxon>
        <taxon>Unionidae</taxon>
        <taxon>Ambleminae</taxon>
        <taxon>Lampsilini</taxon>
        <taxon>Potamilus</taxon>
    </lineage>
</organism>
<name>A0AAE0VGL9_9BIVA</name>
<comment type="caution">
    <text evidence="2">The sequence shown here is derived from an EMBL/GenBank/DDBJ whole genome shotgun (WGS) entry which is preliminary data.</text>
</comment>
<dbReference type="EMBL" id="JAEAOA010001578">
    <property type="protein sequence ID" value="KAK3577528.1"/>
    <property type="molecule type" value="Genomic_DNA"/>
</dbReference>
<evidence type="ECO:0000313" key="2">
    <source>
        <dbReference type="EMBL" id="KAK3577528.1"/>
    </source>
</evidence>
<dbReference type="AlphaFoldDB" id="A0AAE0VGL9"/>
<evidence type="ECO:0000256" key="1">
    <source>
        <dbReference type="SAM" id="Phobius"/>
    </source>
</evidence>
<dbReference type="Proteomes" id="UP001195483">
    <property type="component" value="Unassembled WGS sequence"/>
</dbReference>
<proteinExistence type="predicted"/>
<gene>
    <name evidence="2" type="ORF">CHS0354_026487</name>
</gene>
<reference evidence="2" key="3">
    <citation type="submission" date="2023-05" db="EMBL/GenBank/DDBJ databases">
        <authorList>
            <person name="Smith C.H."/>
        </authorList>
    </citation>
    <scope>NUCLEOTIDE SEQUENCE</scope>
    <source>
        <strain evidence="2">CHS0354</strain>
        <tissue evidence="2">Mantle</tissue>
    </source>
</reference>
<keyword evidence="1" id="KW-1133">Transmembrane helix</keyword>
<keyword evidence="1" id="KW-0812">Transmembrane</keyword>
<keyword evidence="1" id="KW-0472">Membrane</keyword>
<accession>A0AAE0VGL9</accession>